<name>A0A0C9XZT6_9AGAR</name>
<dbReference type="PROSITE" id="PS50011">
    <property type="entry name" value="PROTEIN_KINASE_DOM"/>
    <property type="match status" value="1"/>
</dbReference>
<protein>
    <recommendedName>
        <fullName evidence="1">Protein kinase domain-containing protein</fullName>
    </recommendedName>
</protein>
<proteinExistence type="predicted"/>
<evidence type="ECO:0000313" key="3">
    <source>
        <dbReference type="Proteomes" id="UP000054477"/>
    </source>
</evidence>
<sequence>MDVQLRTMDFLFICSIQHLRTLVDPNINLTADDYSRAYKYIWVSAALYETEAQRHDAISTCLSEAIGFSLNPVVNADGTKADGSMVTLTSDNYSATAGIYELKNEIGAGSSDPTIEGSLSYRKTWVSKTLAPVRHVCCCPSFILSIAGPWTCISGAVFIEDVVVQKLTDYVWTGGNPYDDRELESVVRLFKALSVGLQDLKTFYGNLSAAAAGDPDIQRLFPFPRSYPDSLGQEVAFQYIKRLSMTNAVYLAVTNSGYQLIVKFVQRYNSDAHRLLASHDSAPMLHYSGLDNANSNTMGGLGVMIMDFVQGSDAYVLYSKTQLPRAIYDKVKQAISILHTESIVFADLRLPNILITEKETPMLVDFDWCGKHGIGRYPSSLNDLFSIEWHEGAVRNGIMYMEHDTFMLEGIDVR</sequence>
<dbReference type="HOGENOM" id="CLU_013871_2_2_1"/>
<dbReference type="STRING" id="1095629.A0A0C9XZT6"/>
<evidence type="ECO:0000259" key="1">
    <source>
        <dbReference type="PROSITE" id="PS50011"/>
    </source>
</evidence>
<dbReference type="SUPFAM" id="SSF56112">
    <property type="entry name" value="Protein kinase-like (PK-like)"/>
    <property type="match status" value="1"/>
</dbReference>
<keyword evidence="3" id="KW-1185">Reference proteome</keyword>
<reference evidence="3" key="2">
    <citation type="submission" date="2015-01" db="EMBL/GenBank/DDBJ databases">
        <title>Evolutionary Origins and Diversification of the Mycorrhizal Mutualists.</title>
        <authorList>
            <consortium name="DOE Joint Genome Institute"/>
            <consortium name="Mycorrhizal Genomics Consortium"/>
            <person name="Kohler A."/>
            <person name="Kuo A."/>
            <person name="Nagy L.G."/>
            <person name="Floudas D."/>
            <person name="Copeland A."/>
            <person name="Barry K.W."/>
            <person name="Cichocki N."/>
            <person name="Veneault-Fourrey C."/>
            <person name="LaButti K."/>
            <person name="Lindquist E.A."/>
            <person name="Lipzen A."/>
            <person name="Lundell T."/>
            <person name="Morin E."/>
            <person name="Murat C."/>
            <person name="Riley R."/>
            <person name="Ohm R."/>
            <person name="Sun H."/>
            <person name="Tunlid A."/>
            <person name="Henrissat B."/>
            <person name="Grigoriev I.V."/>
            <person name="Hibbett D.S."/>
            <person name="Martin F."/>
        </authorList>
    </citation>
    <scope>NUCLEOTIDE SEQUENCE [LARGE SCALE GENOMIC DNA]</scope>
    <source>
        <strain evidence="3">LaAM-08-1</strain>
    </source>
</reference>
<evidence type="ECO:0000313" key="2">
    <source>
        <dbReference type="EMBL" id="KIK07214.1"/>
    </source>
</evidence>
<dbReference type="OrthoDB" id="2990683at2759"/>
<reference evidence="2 3" key="1">
    <citation type="submission" date="2014-04" db="EMBL/GenBank/DDBJ databases">
        <authorList>
            <consortium name="DOE Joint Genome Institute"/>
            <person name="Kuo A."/>
            <person name="Kohler A."/>
            <person name="Nagy L.G."/>
            <person name="Floudas D."/>
            <person name="Copeland A."/>
            <person name="Barry K.W."/>
            <person name="Cichocki N."/>
            <person name="Veneault-Fourrey C."/>
            <person name="LaButti K."/>
            <person name="Lindquist E.A."/>
            <person name="Lipzen A."/>
            <person name="Lundell T."/>
            <person name="Morin E."/>
            <person name="Murat C."/>
            <person name="Sun H."/>
            <person name="Tunlid A."/>
            <person name="Henrissat B."/>
            <person name="Grigoriev I.V."/>
            <person name="Hibbett D.S."/>
            <person name="Martin F."/>
            <person name="Nordberg H.P."/>
            <person name="Cantor M.N."/>
            <person name="Hua S.X."/>
        </authorList>
    </citation>
    <scope>NUCLEOTIDE SEQUENCE [LARGE SCALE GENOMIC DNA]</scope>
    <source>
        <strain evidence="2 3">LaAM-08-1</strain>
    </source>
</reference>
<dbReference type="InterPro" id="IPR011009">
    <property type="entry name" value="Kinase-like_dom_sf"/>
</dbReference>
<dbReference type="EMBL" id="KN838548">
    <property type="protein sequence ID" value="KIK07214.1"/>
    <property type="molecule type" value="Genomic_DNA"/>
</dbReference>
<dbReference type="Gene3D" id="1.10.510.10">
    <property type="entry name" value="Transferase(Phosphotransferase) domain 1"/>
    <property type="match status" value="1"/>
</dbReference>
<feature type="domain" description="Protein kinase" evidence="1">
    <location>
        <begin position="100"/>
        <end position="414"/>
    </location>
</feature>
<dbReference type="Proteomes" id="UP000054477">
    <property type="component" value="Unassembled WGS sequence"/>
</dbReference>
<organism evidence="2 3">
    <name type="scientific">Laccaria amethystina LaAM-08-1</name>
    <dbReference type="NCBI Taxonomy" id="1095629"/>
    <lineage>
        <taxon>Eukaryota</taxon>
        <taxon>Fungi</taxon>
        <taxon>Dikarya</taxon>
        <taxon>Basidiomycota</taxon>
        <taxon>Agaricomycotina</taxon>
        <taxon>Agaricomycetes</taxon>
        <taxon>Agaricomycetidae</taxon>
        <taxon>Agaricales</taxon>
        <taxon>Agaricineae</taxon>
        <taxon>Hydnangiaceae</taxon>
        <taxon>Laccaria</taxon>
    </lineage>
</organism>
<dbReference type="GO" id="GO:0004672">
    <property type="term" value="F:protein kinase activity"/>
    <property type="evidence" value="ECO:0007669"/>
    <property type="project" value="InterPro"/>
</dbReference>
<dbReference type="AlphaFoldDB" id="A0A0C9XZT6"/>
<accession>A0A0C9XZT6</accession>
<dbReference type="GO" id="GO:0005524">
    <property type="term" value="F:ATP binding"/>
    <property type="evidence" value="ECO:0007669"/>
    <property type="project" value="InterPro"/>
</dbReference>
<dbReference type="InterPro" id="IPR000719">
    <property type="entry name" value="Prot_kinase_dom"/>
</dbReference>
<gene>
    <name evidence="2" type="ORF">K443DRAFT_199624</name>
</gene>